<dbReference type="KEGG" id="anr:Ana3638_12830"/>
<sequence length="187" mass="21389">MGLKKKETKKKIMEATMHLLNSNENPDDITVRKIAESAGIGIGLINYYYESRDKLIKEAVSIKMESIAEVMEKLGGDLSDPVKYIKEMLISMSDLAMKNSRLNKFSIEYDLLKGNFNICLYLIPALSKVYNTSKSDTELRVIAFQLIVTMQSIYLRQEAFHMLTGINIEIKEERDKLITSIVDNLIR</sequence>
<keyword evidence="5" id="KW-1185">Reference proteome</keyword>
<feature type="domain" description="HTH tetR-type" evidence="3">
    <location>
        <begin position="6"/>
        <end position="67"/>
    </location>
</feature>
<dbReference type="PANTHER" id="PTHR43479:SF11">
    <property type="entry name" value="ACREF_ENVCD OPERON REPRESSOR-RELATED"/>
    <property type="match status" value="1"/>
</dbReference>
<dbReference type="Gene3D" id="1.10.357.10">
    <property type="entry name" value="Tetracycline Repressor, domain 2"/>
    <property type="match status" value="1"/>
</dbReference>
<gene>
    <name evidence="4" type="ORF">Ana3638_12830</name>
</gene>
<dbReference type="Pfam" id="PF00440">
    <property type="entry name" value="TetR_N"/>
    <property type="match status" value="1"/>
</dbReference>
<accession>A0A6P1TK23</accession>
<keyword evidence="1 2" id="KW-0238">DNA-binding</keyword>
<dbReference type="AlphaFoldDB" id="A0A6P1TK23"/>
<dbReference type="EMBL" id="CP048000">
    <property type="protein sequence ID" value="QHQ61550.1"/>
    <property type="molecule type" value="Genomic_DNA"/>
</dbReference>
<evidence type="ECO:0000313" key="5">
    <source>
        <dbReference type="Proteomes" id="UP000464314"/>
    </source>
</evidence>
<proteinExistence type="predicted"/>
<dbReference type="RefSeq" id="WP_161838375.1">
    <property type="nucleotide sequence ID" value="NZ_CP048000.1"/>
</dbReference>
<evidence type="ECO:0000313" key="4">
    <source>
        <dbReference type="EMBL" id="QHQ61550.1"/>
    </source>
</evidence>
<dbReference type="PANTHER" id="PTHR43479">
    <property type="entry name" value="ACREF/ENVCD OPERON REPRESSOR-RELATED"/>
    <property type="match status" value="1"/>
</dbReference>
<dbReference type="Proteomes" id="UP000464314">
    <property type="component" value="Chromosome"/>
</dbReference>
<dbReference type="PROSITE" id="PS50977">
    <property type="entry name" value="HTH_TETR_2"/>
    <property type="match status" value="1"/>
</dbReference>
<protein>
    <submittedName>
        <fullName evidence="4">TetR family transcriptional regulator</fullName>
    </submittedName>
</protein>
<organism evidence="4 5">
    <name type="scientific">Anaerocolumna sedimenticola</name>
    <dbReference type="NCBI Taxonomy" id="2696063"/>
    <lineage>
        <taxon>Bacteria</taxon>
        <taxon>Bacillati</taxon>
        <taxon>Bacillota</taxon>
        <taxon>Clostridia</taxon>
        <taxon>Lachnospirales</taxon>
        <taxon>Lachnospiraceae</taxon>
        <taxon>Anaerocolumna</taxon>
    </lineage>
</organism>
<dbReference type="GO" id="GO:0003677">
    <property type="term" value="F:DNA binding"/>
    <property type="evidence" value="ECO:0007669"/>
    <property type="project" value="UniProtKB-UniRule"/>
</dbReference>
<dbReference type="InterPro" id="IPR001647">
    <property type="entry name" value="HTH_TetR"/>
</dbReference>
<dbReference type="SUPFAM" id="SSF46689">
    <property type="entry name" value="Homeodomain-like"/>
    <property type="match status" value="1"/>
</dbReference>
<evidence type="ECO:0000256" key="1">
    <source>
        <dbReference type="ARBA" id="ARBA00023125"/>
    </source>
</evidence>
<dbReference type="InterPro" id="IPR050624">
    <property type="entry name" value="HTH-type_Tx_Regulator"/>
</dbReference>
<evidence type="ECO:0000256" key="2">
    <source>
        <dbReference type="PROSITE-ProRule" id="PRU00335"/>
    </source>
</evidence>
<evidence type="ECO:0000259" key="3">
    <source>
        <dbReference type="PROSITE" id="PS50977"/>
    </source>
</evidence>
<feature type="DNA-binding region" description="H-T-H motif" evidence="2">
    <location>
        <begin position="30"/>
        <end position="49"/>
    </location>
</feature>
<dbReference type="InterPro" id="IPR009057">
    <property type="entry name" value="Homeodomain-like_sf"/>
</dbReference>
<name>A0A6P1TK23_9FIRM</name>
<reference evidence="4 5" key="1">
    <citation type="submission" date="2020-01" db="EMBL/GenBank/DDBJ databases">
        <title>Genome analysis of Anaerocolumna sp. CBA3638.</title>
        <authorList>
            <person name="Kim J."/>
            <person name="Roh S.W."/>
        </authorList>
    </citation>
    <scope>NUCLEOTIDE SEQUENCE [LARGE SCALE GENOMIC DNA]</scope>
    <source>
        <strain evidence="4 5">CBA3638</strain>
    </source>
</reference>